<dbReference type="AlphaFoldDB" id="A0A6C0EWP1"/>
<keyword evidence="1" id="KW-1133">Transmembrane helix</keyword>
<dbReference type="SUPFAM" id="SSF51069">
    <property type="entry name" value="Carbonic anhydrase"/>
    <property type="match status" value="1"/>
</dbReference>
<sequence length="315" mass="35436">MAQACDFSVNIDTSVKSDNCNITCNYKYDYNDSSCIVNSLGWRLNIKYDLKSDGTKPQAFLNDKKFNVKEIRVLTPSKNTYNKARSDIEIVIYHEGGSDGKEQLLVTIPFVVSASTTLKQGGLILDNIINTYVKQTAGQRVEQLTSPGASQQININNFNLNNFIPNTPYYYYKISTPTCNQHNIIFDMLKSGQTISQTAVDKLNTLLYDRDQRIAYYNQYAPVTTQTLYLNSNGPNHQGQATDDKIYIDCQPTDKEGDATTELYKKQKEDIGKDSREQGVKMINTLMESGSVQFILAIVIGIIVISIGKRAFMRS</sequence>
<feature type="transmembrane region" description="Helical" evidence="1">
    <location>
        <begin position="290"/>
        <end position="308"/>
    </location>
</feature>
<evidence type="ECO:0000256" key="1">
    <source>
        <dbReference type="SAM" id="Phobius"/>
    </source>
</evidence>
<organism evidence="2">
    <name type="scientific">viral metagenome</name>
    <dbReference type="NCBI Taxonomy" id="1070528"/>
    <lineage>
        <taxon>unclassified sequences</taxon>
        <taxon>metagenomes</taxon>
        <taxon>organismal metagenomes</taxon>
    </lineage>
</organism>
<accession>A0A6C0EWP1</accession>
<protein>
    <submittedName>
        <fullName evidence="2">Uncharacterized protein</fullName>
    </submittedName>
</protein>
<dbReference type="EMBL" id="MN738968">
    <property type="protein sequence ID" value="QHT33408.1"/>
    <property type="molecule type" value="Genomic_DNA"/>
</dbReference>
<name>A0A6C0EWP1_9ZZZZ</name>
<keyword evidence="1" id="KW-0472">Membrane</keyword>
<keyword evidence="1" id="KW-0812">Transmembrane</keyword>
<dbReference type="InterPro" id="IPR036398">
    <property type="entry name" value="CA_dom_sf"/>
</dbReference>
<reference evidence="2" key="1">
    <citation type="journal article" date="2020" name="Nature">
        <title>Giant virus diversity and host interactions through global metagenomics.</title>
        <authorList>
            <person name="Schulz F."/>
            <person name="Roux S."/>
            <person name="Paez-Espino D."/>
            <person name="Jungbluth S."/>
            <person name="Walsh D.A."/>
            <person name="Denef V.J."/>
            <person name="McMahon K.D."/>
            <person name="Konstantinidis K.T."/>
            <person name="Eloe-Fadrosh E.A."/>
            <person name="Kyrpides N.C."/>
            <person name="Woyke T."/>
        </authorList>
    </citation>
    <scope>NUCLEOTIDE SEQUENCE</scope>
    <source>
        <strain evidence="2">GVMAG-M-3300009161-36</strain>
    </source>
</reference>
<dbReference type="Gene3D" id="3.10.200.10">
    <property type="entry name" value="Alpha carbonic anhydrase"/>
    <property type="match status" value="1"/>
</dbReference>
<evidence type="ECO:0000313" key="2">
    <source>
        <dbReference type="EMBL" id="QHT33408.1"/>
    </source>
</evidence>
<proteinExistence type="predicted"/>